<evidence type="ECO:0000313" key="14">
    <source>
        <dbReference type="EMBL" id="ODV88062.1"/>
    </source>
</evidence>
<dbReference type="OrthoDB" id="10267654at2759"/>
<dbReference type="InterPro" id="IPR027417">
    <property type="entry name" value="P-loop_NTPase"/>
</dbReference>
<evidence type="ECO:0000256" key="9">
    <source>
        <dbReference type="ARBA" id="ARBA00023136"/>
    </source>
</evidence>
<comment type="subcellular location">
    <subcellularLocation>
        <location evidence="1 11">Mitochondrion inner membrane</location>
        <topology evidence="1 11">Single-pass membrane protein</topology>
    </subcellularLocation>
</comment>
<dbReference type="InterPro" id="IPR018850">
    <property type="entry name" value="Mt_escape_2_C"/>
</dbReference>
<keyword evidence="4 11" id="KW-0507">mRNA processing</keyword>
<dbReference type="InterPro" id="IPR039627">
    <property type="entry name" value="Yme2_C"/>
</dbReference>
<evidence type="ECO:0000256" key="5">
    <source>
        <dbReference type="ARBA" id="ARBA00022692"/>
    </source>
</evidence>
<name>A0A1E4T8J2_9ASCO</name>
<dbReference type="GO" id="GO:0006397">
    <property type="term" value="P:mRNA processing"/>
    <property type="evidence" value="ECO:0007669"/>
    <property type="project" value="UniProtKB-UniRule"/>
</dbReference>
<evidence type="ECO:0000256" key="8">
    <source>
        <dbReference type="ARBA" id="ARBA00023128"/>
    </source>
</evidence>
<dbReference type="InterPro" id="IPR034260">
    <property type="entry name" value="Yme2_RRM"/>
</dbReference>
<protein>
    <recommendedName>
        <fullName evidence="3 11">Mitochondrial escape protein 2</fullName>
    </recommendedName>
</protein>
<keyword evidence="15" id="KW-1185">Reference proteome</keyword>
<feature type="transmembrane region" description="Helical" evidence="11">
    <location>
        <begin position="289"/>
        <end position="306"/>
    </location>
</feature>
<evidence type="ECO:0000256" key="4">
    <source>
        <dbReference type="ARBA" id="ARBA00022664"/>
    </source>
</evidence>
<evidence type="ECO:0000256" key="1">
    <source>
        <dbReference type="ARBA" id="ARBA00004434"/>
    </source>
</evidence>
<evidence type="ECO:0000256" key="7">
    <source>
        <dbReference type="ARBA" id="ARBA00022989"/>
    </source>
</evidence>
<proteinExistence type="inferred from homology"/>
<dbReference type="SUPFAM" id="SSF54928">
    <property type="entry name" value="RNA-binding domain, RBD"/>
    <property type="match status" value="1"/>
</dbReference>
<comment type="similarity">
    <text evidence="2 11">Belongs to the YME2 family.</text>
</comment>
<evidence type="ECO:0000256" key="6">
    <source>
        <dbReference type="ARBA" id="ARBA00022792"/>
    </source>
</evidence>
<keyword evidence="8 11" id="KW-0496">Mitochondrion</keyword>
<feature type="domain" description="RRM" evidence="12">
    <location>
        <begin position="205"/>
        <end position="267"/>
    </location>
</feature>
<comment type="function">
    <text evidence="10 11">Plays a role in maintaining the mitochondrial genome and in controlling the mtDNA escape. Involved in the regulation of mtDNA nucleotide structure and number. May have a dispensable role in early maturation of pre-rRNA.</text>
</comment>
<dbReference type="PANTHER" id="PTHR32198">
    <property type="entry name" value="MITOCHONDRIAL ESCAPE PROTEIN 2"/>
    <property type="match status" value="1"/>
</dbReference>
<evidence type="ECO:0000256" key="2">
    <source>
        <dbReference type="ARBA" id="ARBA00010320"/>
    </source>
</evidence>
<organism evidence="14 15">
    <name type="scientific">[Candida] arabinofermentans NRRL YB-2248</name>
    <dbReference type="NCBI Taxonomy" id="983967"/>
    <lineage>
        <taxon>Eukaryota</taxon>
        <taxon>Fungi</taxon>
        <taxon>Dikarya</taxon>
        <taxon>Ascomycota</taxon>
        <taxon>Saccharomycotina</taxon>
        <taxon>Pichiomycetes</taxon>
        <taxon>Pichiales</taxon>
        <taxon>Pichiaceae</taxon>
        <taxon>Ogataea</taxon>
        <taxon>Ogataea/Candida clade</taxon>
    </lineage>
</organism>
<dbReference type="InterPro" id="IPR035979">
    <property type="entry name" value="RBD_domain_sf"/>
</dbReference>
<feature type="domain" description="Mitochondrial escape protein 2 C-terminal" evidence="13">
    <location>
        <begin position="366"/>
        <end position="793"/>
    </location>
</feature>
<keyword evidence="5 11" id="KW-0812">Transmembrane</keyword>
<evidence type="ECO:0000256" key="3">
    <source>
        <dbReference type="ARBA" id="ARBA00020222"/>
    </source>
</evidence>
<keyword evidence="9 11" id="KW-0472">Membrane</keyword>
<dbReference type="SUPFAM" id="SSF52540">
    <property type="entry name" value="P-loop containing nucleoside triphosphate hydrolases"/>
    <property type="match status" value="1"/>
</dbReference>
<dbReference type="STRING" id="983967.A0A1E4T8J2"/>
<sequence>MTRLFNNMNKISLQFAKRACIIPGQLRGQLNPGVIRQSARFITEEAILKETGAGEDDDVSNTGVILKERRESLLFFDHITPFKSNKYDIAYFMAPLLYDMSASGSKARVLELSQAVDENDKLPLEITSFTPLPRDGSAFAKFKVPDGMDIQDFNKRVIQNLKDKQGKGIFSYLFHPRCFAVKGVPWIEDLRRYPSAKLKITYEGPDLSQENLYLLFRRYGSINDIVPPAPDSKDNPRSARIFYRSLRSAIAARHCITGTTVGATTIHVQYESVIKVNMISDFIGKHSRIAIPLLFAALAGIAVLIFDPIRQFFIYEKITSAYSLQKSYYYQQLVLLLGSTKQKMSQMFFNERKEENVSILSMWTERQDKVKEIKLWIEENVNSFIVVQGPRGSGKRNLIQDHVLQGRENCLYIDCDNIIKARKEREFLSSFADEIGYYPVFSWLSSVSSFVDLIAQGLTGQKSGLSESKEAQVSNILSLASNVVRDIALSKYHSLSADDPRSNLKEEDYLQQNPDDKPVIVIDRYQATRKANNPNSFMYQEIADWAANLIALNIAHVIFITDDVGSLQVLSKALPSPPFKRSTLSDASESSSANYILSQLENEEATRRWVQDEKSQLELFEAIRPFGGRMLDLQMFVRRVKGGETPQEALTGIVTQSIEQLGQIFISQSSATDSAQQRSGPTGFSASQAWLVIKALAEKDFVAYQDLFGNPLFKTETFKALAAMENAELITIIREKGLIKKVIPAKPIYRTAFKTMVNDKNLFISLEADHLTYLVKFETGRIAKWEDELSKFRAIGDTKIFKERLQYLAGKIDGSTKTISESEKKLAQLLKG</sequence>
<dbReference type="PANTHER" id="PTHR32198:SF2">
    <property type="entry name" value="MITOCHONDRIAL ESCAPE PROTEIN 2"/>
    <property type="match status" value="1"/>
</dbReference>
<dbReference type="GO" id="GO:0003723">
    <property type="term" value="F:RNA binding"/>
    <property type="evidence" value="ECO:0007669"/>
    <property type="project" value="UniProtKB-UniRule"/>
</dbReference>
<keyword evidence="6 11" id="KW-0999">Mitochondrion inner membrane</keyword>
<keyword evidence="11" id="KW-0694">RNA-binding</keyword>
<dbReference type="EMBL" id="KV453847">
    <property type="protein sequence ID" value="ODV88062.1"/>
    <property type="molecule type" value="Genomic_DNA"/>
</dbReference>
<gene>
    <name evidence="14" type="ORF">CANARDRAFT_26224</name>
</gene>
<dbReference type="GO" id="GO:0005743">
    <property type="term" value="C:mitochondrial inner membrane"/>
    <property type="evidence" value="ECO:0007669"/>
    <property type="project" value="UniProtKB-SubCell"/>
</dbReference>
<dbReference type="AlphaFoldDB" id="A0A1E4T8J2"/>
<keyword evidence="7 11" id="KW-1133">Transmembrane helix</keyword>
<dbReference type="Proteomes" id="UP000094801">
    <property type="component" value="Unassembled WGS sequence"/>
</dbReference>
<evidence type="ECO:0000256" key="10">
    <source>
        <dbReference type="ARBA" id="ARBA00025276"/>
    </source>
</evidence>
<dbReference type="CDD" id="cd12433">
    <property type="entry name" value="RRM_Yme2p_like"/>
    <property type="match status" value="1"/>
</dbReference>
<evidence type="ECO:0000259" key="12">
    <source>
        <dbReference type="Pfam" id="PF00076"/>
    </source>
</evidence>
<evidence type="ECO:0000256" key="11">
    <source>
        <dbReference type="RuleBase" id="RU367108"/>
    </source>
</evidence>
<dbReference type="Pfam" id="PF10443">
    <property type="entry name" value="RNA12"/>
    <property type="match status" value="1"/>
</dbReference>
<accession>A0A1E4T8J2</accession>
<dbReference type="Gene3D" id="3.40.50.300">
    <property type="entry name" value="P-loop containing nucleotide triphosphate hydrolases"/>
    <property type="match status" value="1"/>
</dbReference>
<reference evidence="15" key="1">
    <citation type="submission" date="2016-04" db="EMBL/GenBank/DDBJ databases">
        <title>Comparative genomics of biotechnologically important yeasts.</title>
        <authorList>
            <consortium name="DOE Joint Genome Institute"/>
            <person name="Riley R."/>
            <person name="Haridas S."/>
            <person name="Wolfe K.H."/>
            <person name="Lopes M.R."/>
            <person name="Hittinger C.T."/>
            <person name="Goker M."/>
            <person name="Salamov A."/>
            <person name="Wisecaver J."/>
            <person name="Long T.M."/>
            <person name="Aerts A.L."/>
            <person name="Barry K."/>
            <person name="Choi C."/>
            <person name="Clum A."/>
            <person name="Coughlan A.Y."/>
            <person name="Deshpande S."/>
            <person name="Douglass A.P."/>
            <person name="Hanson S.J."/>
            <person name="Klenk H.-P."/>
            <person name="Labutti K."/>
            <person name="Lapidus A."/>
            <person name="Lindquist E."/>
            <person name="Lipzen A."/>
            <person name="Meier-Kolthoff J.P."/>
            <person name="Ohm R.A."/>
            <person name="Otillar R.P."/>
            <person name="Pangilinan J."/>
            <person name="Peng Y."/>
            <person name="Rokas A."/>
            <person name="Rosa C.A."/>
            <person name="Scheuner C."/>
            <person name="Sibirny A.A."/>
            <person name="Slot J.C."/>
            <person name="Stielow J.B."/>
            <person name="Sun H."/>
            <person name="Kurtzman C.P."/>
            <person name="Blackwell M."/>
            <person name="Grigoriev I.V."/>
            <person name="Jeffries T.W."/>
        </authorList>
    </citation>
    <scope>NUCLEOTIDE SEQUENCE [LARGE SCALE GENOMIC DNA]</scope>
    <source>
        <strain evidence="15">NRRL YB-2248</strain>
    </source>
</reference>
<evidence type="ECO:0000259" key="13">
    <source>
        <dbReference type="Pfam" id="PF10443"/>
    </source>
</evidence>
<evidence type="ECO:0000313" key="15">
    <source>
        <dbReference type="Proteomes" id="UP000094801"/>
    </source>
</evidence>
<dbReference type="InterPro" id="IPR000504">
    <property type="entry name" value="RRM_dom"/>
</dbReference>
<dbReference type="Pfam" id="PF00076">
    <property type="entry name" value="RRM_1"/>
    <property type="match status" value="1"/>
</dbReference>